<evidence type="ECO:0000313" key="6">
    <source>
        <dbReference type="EMBL" id="GIY40620.1"/>
    </source>
</evidence>
<proteinExistence type="predicted"/>
<gene>
    <name evidence="6" type="ORF">CDAR_531881</name>
</gene>
<protein>
    <recommendedName>
        <fullName evidence="8">G-protein coupled receptors family 1 profile domain-containing protein</fullName>
    </recommendedName>
</protein>
<evidence type="ECO:0008006" key="8">
    <source>
        <dbReference type="Google" id="ProtNLM"/>
    </source>
</evidence>
<dbReference type="AlphaFoldDB" id="A0AAV4T2U0"/>
<comment type="caution">
    <text evidence="6">The sequence shown here is derived from an EMBL/GenBank/DDBJ whole genome shotgun (WGS) entry which is preliminary data.</text>
</comment>
<dbReference type="Gene3D" id="1.20.1070.10">
    <property type="entry name" value="Rhodopsin 7-helix transmembrane proteins"/>
    <property type="match status" value="1"/>
</dbReference>
<evidence type="ECO:0000256" key="1">
    <source>
        <dbReference type="ARBA" id="ARBA00004141"/>
    </source>
</evidence>
<evidence type="ECO:0000256" key="5">
    <source>
        <dbReference type="SAM" id="Phobius"/>
    </source>
</evidence>
<dbReference type="SUPFAM" id="SSF81321">
    <property type="entry name" value="Family A G protein-coupled receptor-like"/>
    <property type="match status" value="1"/>
</dbReference>
<evidence type="ECO:0000256" key="2">
    <source>
        <dbReference type="ARBA" id="ARBA00023040"/>
    </source>
</evidence>
<accession>A0AAV4T2U0</accession>
<keyword evidence="5" id="KW-0472">Membrane</keyword>
<keyword evidence="7" id="KW-1185">Reference proteome</keyword>
<evidence type="ECO:0000256" key="3">
    <source>
        <dbReference type="ARBA" id="ARBA00023170"/>
    </source>
</evidence>
<dbReference type="Proteomes" id="UP001054837">
    <property type="component" value="Unassembled WGS sequence"/>
</dbReference>
<organism evidence="6 7">
    <name type="scientific">Caerostris darwini</name>
    <dbReference type="NCBI Taxonomy" id="1538125"/>
    <lineage>
        <taxon>Eukaryota</taxon>
        <taxon>Metazoa</taxon>
        <taxon>Ecdysozoa</taxon>
        <taxon>Arthropoda</taxon>
        <taxon>Chelicerata</taxon>
        <taxon>Arachnida</taxon>
        <taxon>Araneae</taxon>
        <taxon>Araneomorphae</taxon>
        <taxon>Entelegynae</taxon>
        <taxon>Araneoidea</taxon>
        <taxon>Araneidae</taxon>
        <taxon>Caerostris</taxon>
    </lineage>
</organism>
<dbReference type="GO" id="GO:0005886">
    <property type="term" value="C:plasma membrane"/>
    <property type="evidence" value="ECO:0007669"/>
    <property type="project" value="TreeGrafter"/>
</dbReference>
<evidence type="ECO:0000313" key="7">
    <source>
        <dbReference type="Proteomes" id="UP001054837"/>
    </source>
</evidence>
<dbReference type="PANTHER" id="PTHR45695:SF15">
    <property type="entry name" value="OPSIN RH2"/>
    <property type="match status" value="1"/>
</dbReference>
<keyword evidence="2" id="KW-0297">G-protein coupled receptor</keyword>
<dbReference type="GO" id="GO:0004930">
    <property type="term" value="F:G protein-coupled receptor activity"/>
    <property type="evidence" value="ECO:0007669"/>
    <property type="project" value="UniProtKB-KW"/>
</dbReference>
<feature type="transmembrane region" description="Helical" evidence="5">
    <location>
        <begin position="147"/>
        <end position="166"/>
    </location>
</feature>
<keyword evidence="3" id="KW-0675">Receptor</keyword>
<name>A0AAV4T2U0_9ARAC</name>
<reference evidence="6 7" key="1">
    <citation type="submission" date="2021-06" db="EMBL/GenBank/DDBJ databases">
        <title>Caerostris darwini draft genome.</title>
        <authorList>
            <person name="Kono N."/>
            <person name="Arakawa K."/>
        </authorList>
    </citation>
    <scope>NUCLEOTIDE SEQUENCE [LARGE SCALE GENOMIC DNA]</scope>
</reference>
<dbReference type="PANTHER" id="PTHR45695">
    <property type="entry name" value="LEUCOKININ RECEPTOR-RELATED"/>
    <property type="match status" value="1"/>
</dbReference>
<keyword evidence="5" id="KW-0812">Transmembrane</keyword>
<keyword evidence="4" id="KW-0807">Transducer</keyword>
<keyword evidence="5" id="KW-1133">Transmembrane helix</keyword>
<comment type="subcellular location">
    <subcellularLocation>
        <location evidence="1">Membrane</location>
        <topology evidence="1">Multi-pass membrane protein</topology>
    </subcellularLocation>
</comment>
<sequence>MKRSNFVSFMPKEDNMHVGMPNNCFRSPKHFSKRICSDVDFHIHRPLVCHLPALQNKHPADLAGVHPGGPPEAIVLDTRKHPIPWTPSTSPTAPTPGARAAPRSTNCSSCSFSVSKQNGKNGATVRLIAANPSCEGQIQSRRKAAKMLIAVVVIFGLCYLPVHLLNALRYTVGLPQNSATTVVSLISHYWLSAMLTVPSIR</sequence>
<evidence type="ECO:0000256" key="4">
    <source>
        <dbReference type="ARBA" id="ARBA00023224"/>
    </source>
</evidence>
<dbReference type="EMBL" id="BPLQ01008968">
    <property type="protein sequence ID" value="GIY40620.1"/>
    <property type="molecule type" value="Genomic_DNA"/>
</dbReference>